<dbReference type="EMBL" id="CP022743">
    <property type="protein sequence ID" value="ASU33764.1"/>
    <property type="molecule type" value="Genomic_DNA"/>
</dbReference>
<evidence type="ECO:0000313" key="2">
    <source>
        <dbReference type="Proteomes" id="UP000215002"/>
    </source>
</evidence>
<evidence type="ECO:0000313" key="1">
    <source>
        <dbReference type="EMBL" id="ASU33764.1"/>
    </source>
</evidence>
<name>A0A223NVR3_9SPHI</name>
<dbReference type="Proteomes" id="UP000215002">
    <property type="component" value="Chromosome"/>
</dbReference>
<accession>A0A223NVR3</accession>
<dbReference type="AlphaFoldDB" id="A0A223NVR3"/>
<reference evidence="1 2" key="1">
    <citation type="submission" date="2017-08" db="EMBL/GenBank/DDBJ databases">
        <title>Complete genome sequence of Mucilaginibacter sp. strain BJC16-A31.</title>
        <authorList>
            <consortium name="Henan University of Science and Technology"/>
            <person name="You X."/>
        </authorList>
    </citation>
    <scope>NUCLEOTIDE SEQUENCE [LARGE SCALE GENOMIC DNA]</scope>
    <source>
        <strain evidence="1 2">BJC16-A31</strain>
    </source>
</reference>
<sequence length="62" mass="7164">MTVLEIKSEIKRTVDQLPENSLIELLDLLKDLQQYPAVDIASVYQLKQIIAENRQLLEKLAQ</sequence>
<protein>
    <submittedName>
        <fullName evidence="1">Uncharacterized protein</fullName>
    </submittedName>
</protein>
<proteinExistence type="predicted"/>
<organism evidence="1 2">
    <name type="scientific">Mucilaginibacter xinganensis</name>
    <dbReference type="NCBI Taxonomy" id="1234841"/>
    <lineage>
        <taxon>Bacteria</taxon>
        <taxon>Pseudomonadati</taxon>
        <taxon>Bacteroidota</taxon>
        <taxon>Sphingobacteriia</taxon>
        <taxon>Sphingobacteriales</taxon>
        <taxon>Sphingobacteriaceae</taxon>
        <taxon>Mucilaginibacter</taxon>
    </lineage>
</organism>
<dbReference type="KEGG" id="muc:MuYL_1868"/>
<dbReference type="RefSeq" id="WP_094570178.1">
    <property type="nucleotide sequence ID" value="NZ_CP022743.1"/>
</dbReference>
<gene>
    <name evidence="1" type="ORF">MuYL_1868</name>
</gene>
<keyword evidence="2" id="KW-1185">Reference proteome</keyword>